<dbReference type="Proteomes" id="UP000800038">
    <property type="component" value="Unassembled WGS sequence"/>
</dbReference>
<keyword evidence="4" id="KW-1185">Reference proteome</keyword>
<feature type="compositionally biased region" description="Polar residues" evidence="1">
    <location>
        <begin position="1"/>
        <end position="10"/>
    </location>
</feature>
<evidence type="ECO:0000256" key="1">
    <source>
        <dbReference type="SAM" id="MobiDB-lite"/>
    </source>
</evidence>
<name>A0A6A5SWN3_9PLEO</name>
<gene>
    <name evidence="3" type="ORF">EJ02DRAFT_372847</name>
</gene>
<feature type="domain" description="DUF1308" evidence="2">
    <location>
        <begin position="299"/>
        <end position="386"/>
    </location>
</feature>
<evidence type="ECO:0000313" key="4">
    <source>
        <dbReference type="Proteomes" id="UP000800038"/>
    </source>
</evidence>
<feature type="region of interest" description="Disordered" evidence="1">
    <location>
        <begin position="191"/>
        <end position="213"/>
    </location>
</feature>
<dbReference type="AlphaFoldDB" id="A0A6A5SWN3"/>
<dbReference type="PANTHER" id="PTHR13379:SF0">
    <property type="entry name" value="UPF0415 PROTEIN C7ORF25"/>
    <property type="match status" value="1"/>
</dbReference>
<dbReference type="InterPro" id="IPR010733">
    <property type="entry name" value="DUF1308"/>
</dbReference>
<protein>
    <recommendedName>
        <fullName evidence="2">DUF1308 domain-containing protein</fullName>
    </recommendedName>
</protein>
<dbReference type="Pfam" id="PF07000">
    <property type="entry name" value="DUF1308"/>
    <property type="match status" value="1"/>
</dbReference>
<dbReference type="EMBL" id="ML976022">
    <property type="protein sequence ID" value="KAF1943729.1"/>
    <property type="molecule type" value="Genomic_DNA"/>
</dbReference>
<proteinExistence type="predicted"/>
<reference evidence="3" key="1">
    <citation type="journal article" date="2020" name="Stud. Mycol.">
        <title>101 Dothideomycetes genomes: a test case for predicting lifestyles and emergence of pathogens.</title>
        <authorList>
            <person name="Haridas S."/>
            <person name="Albert R."/>
            <person name="Binder M."/>
            <person name="Bloem J."/>
            <person name="Labutti K."/>
            <person name="Salamov A."/>
            <person name="Andreopoulos B."/>
            <person name="Baker S."/>
            <person name="Barry K."/>
            <person name="Bills G."/>
            <person name="Bluhm B."/>
            <person name="Cannon C."/>
            <person name="Castanera R."/>
            <person name="Culley D."/>
            <person name="Daum C."/>
            <person name="Ezra D."/>
            <person name="Gonzalez J."/>
            <person name="Henrissat B."/>
            <person name="Kuo A."/>
            <person name="Liang C."/>
            <person name="Lipzen A."/>
            <person name="Lutzoni F."/>
            <person name="Magnuson J."/>
            <person name="Mondo S."/>
            <person name="Nolan M."/>
            <person name="Ohm R."/>
            <person name="Pangilinan J."/>
            <person name="Park H.-J."/>
            <person name="Ramirez L."/>
            <person name="Alfaro M."/>
            <person name="Sun H."/>
            <person name="Tritt A."/>
            <person name="Yoshinaga Y."/>
            <person name="Zwiers L.-H."/>
            <person name="Turgeon B."/>
            <person name="Goodwin S."/>
            <person name="Spatafora J."/>
            <person name="Crous P."/>
            <person name="Grigoriev I."/>
        </authorList>
    </citation>
    <scope>NUCLEOTIDE SEQUENCE</scope>
    <source>
        <strain evidence="3">CBS 161.51</strain>
    </source>
</reference>
<dbReference type="OrthoDB" id="441890at2759"/>
<evidence type="ECO:0000313" key="3">
    <source>
        <dbReference type="EMBL" id="KAF1943729.1"/>
    </source>
</evidence>
<evidence type="ECO:0000259" key="2">
    <source>
        <dbReference type="Pfam" id="PF07000"/>
    </source>
</evidence>
<organism evidence="3 4">
    <name type="scientific">Clathrospora elynae</name>
    <dbReference type="NCBI Taxonomy" id="706981"/>
    <lineage>
        <taxon>Eukaryota</taxon>
        <taxon>Fungi</taxon>
        <taxon>Dikarya</taxon>
        <taxon>Ascomycota</taxon>
        <taxon>Pezizomycotina</taxon>
        <taxon>Dothideomycetes</taxon>
        <taxon>Pleosporomycetidae</taxon>
        <taxon>Pleosporales</taxon>
        <taxon>Diademaceae</taxon>
        <taxon>Clathrospora</taxon>
    </lineage>
</organism>
<feature type="region of interest" description="Disordered" evidence="1">
    <location>
        <begin position="1"/>
        <end position="21"/>
    </location>
</feature>
<sequence>MAGAITQNLGSLHLEEDSTAPRPELEATIQGLIERGKHLHNEVEAYVEAVLAKQKIGKVYSPVEYRNLRNDMKNELAFLQKLASSTMDPEKARHYIVSSNLLYYEALWGAAKRSSGLQSFRKYFFWDRHTAPGGKSTTKGLSLAKGSQAKNKTAALVDIVAEEGREWIRVSTVSEKRILFDLAKLGWMNDSDSEDEDMSDARNTKDDEDDEDQIDVVRNARELARAARANPIQGRPPKVHFVLTRVAAGQTPAIDKIIDKIRATGAVVQCGDDIPAAVPLESVLPQLLVDRSRKLSKTLNIDCTILLALISDISHTECPILDWYPGEVRAQIKEEAEEHLLPTHLYPAIGAHPMVCTQEAADQMNLIVQTLATDTEKLRANLLLAQGDCKSRSPKDLAEEWARASDHDVPSGFQLPLKVMSVNLDTITDGLPTVATTVAAELGPLNKSIFLYGWAENLTTLSANRGRARQIETIINEHGLKDGEDGPHIWLCGESRSLIAKHGRRR</sequence>
<accession>A0A6A5SWN3</accession>
<dbReference type="PANTHER" id="PTHR13379">
    <property type="entry name" value="UNCHARACTERIZED DUF1308"/>
    <property type="match status" value="1"/>
</dbReference>